<name>A0A2Z6RXQ2_9GLOM</name>
<evidence type="ECO:0000256" key="2">
    <source>
        <dbReference type="ARBA" id="ARBA00022737"/>
    </source>
</evidence>
<keyword evidence="10" id="KW-1185">Reference proteome</keyword>
<dbReference type="InterPro" id="IPR057027">
    <property type="entry name" value="TPR_mt"/>
</dbReference>
<reference evidence="9" key="2">
    <citation type="submission" date="2019-10" db="EMBL/GenBank/DDBJ databases">
        <title>Conservation and host-specific expression of non-tandemly repeated heterogenous ribosome RNA gene in arbuscular mycorrhizal fungi.</title>
        <authorList>
            <person name="Maeda T."/>
            <person name="Kobayashi Y."/>
            <person name="Nakagawa T."/>
            <person name="Ezawa T."/>
            <person name="Yamaguchi K."/>
            <person name="Bino T."/>
            <person name="Nishimoto Y."/>
            <person name="Shigenobu S."/>
            <person name="Kawaguchi M."/>
        </authorList>
    </citation>
    <scope>NUCLEOTIDE SEQUENCE</scope>
    <source>
        <strain evidence="9">HR1</strain>
    </source>
</reference>
<organism evidence="8 10">
    <name type="scientific">Rhizophagus clarus</name>
    <dbReference type="NCBI Taxonomy" id="94130"/>
    <lineage>
        <taxon>Eukaryota</taxon>
        <taxon>Fungi</taxon>
        <taxon>Fungi incertae sedis</taxon>
        <taxon>Mucoromycota</taxon>
        <taxon>Glomeromycotina</taxon>
        <taxon>Glomeromycetes</taxon>
        <taxon>Glomerales</taxon>
        <taxon>Glomeraceae</taxon>
        <taxon>Rhizophagus</taxon>
    </lineage>
</organism>
<gene>
    <name evidence="9" type="ORF">RCL2_000360300</name>
    <name evidence="8" type="ORF">RclHR1_06370010</name>
</gene>
<dbReference type="OrthoDB" id="185373at2759"/>
<dbReference type="InterPro" id="IPR011990">
    <property type="entry name" value="TPR-like_helical_dom_sf"/>
</dbReference>
<feature type="domain" description="Pentatricopeptide repeat-containing protein-mitochondrial" evidence="7">
    <location>
        <begin position="615"/>
        <end position="740"/>
    </location>
</feature>
<feature type="region of interest" description="Disordered" evidence="6">
    <location>
        <begin position="96"/>
        <end position="115"/>
    </location>
</feature>
<dbReference type="EMBL" id="BEXD01004023">
    <property type="protein sequence ID" value="GBC05683.1"/>
    <property type="molecule type" value="Genomic_DNA"/>
</dbReference>
<evidence type="ECO:0000313" key="9">
    <source>
        <dbReference type="EMBL" id="GES76195.1"/>
    </source>
</evidence>
<dbReference type="PROSITE" id="PS51375">
    <property type="entry name" value="PPR"/>
    <property type="match status" value="2"/>
</dbReference>
<dbReference type="PANTHER" id="PTHR47447">
    <property type="entry name" value="OS03G0856100 PROTEIN"/>
    <property type="match status" value="1"/>
</dbReference>
<dbReference type="STRING" id="94130.A0A2Z6RXQ2"/>
<comment type="caution">
    <text evidence="8">The sequence shown here is derived from an EMBL/GenBank/DDBJ whole genome shotgun (WGS) entry which is preliminary data.</text>
</comment>
<comment type="similarity">
    <text evidence="1">Belongs to the CCM1 family.</text>
</comment>
<evidence type="ECO:0000259" key="7">
    <source>
        <dbReference type="Pfam" id="PF23276"/>
    </source>
</evidence>
<keyword evidence="2" id="KW-0677">Repeat</keyword>
<evidence type="ECO:0000256" key="5">
    <source>
        <dbReference type="PROSITE-ProRule" id="PRU00708"/>
    </source>
</evidence>
<dbReference type="NCBIfam" id="TIGR00756">
    <property type="entry name" value="PPR"/>
    <property type="match status" value="2"/>
</dbReference>
<reference evidence="8 10" key="1">
    <citation type="submission" date="2017-11" db="EMBL/GenBank/DDBJ databases">
        <title>The genome of Rhizophagus clarus HR1 reveals common genetic basis of auxotrophy among arbuscular mycorrhizal fungi.</title>
        <authorList>
            <person name="Kobayashi Y."/>
        </authorList>
    </citation>
    <scope>NUCLEOTIDE SEQUENCE [LARGE SCALE GENOMIC DNA]</scope>
    <source>
        <strain evidence="8 10">HR1</strain>
    </source>
</reference>
<accession>A0A2Z6RXQ2</accession>
<evidence type="ECO:0000256" key="1">
    <source>
        <dbReference type="ARBA" id="ARBA00006192"/>
    </source>
</evidence>
<feature type="repeat" description="PPR" evidence="5">
    <location>
        <begin position="749"/>
        <end position="784"/>
    </location>
</feature>
<dbReference type="Proteomes" id="UP000247702">
    <property type="component" value="Unassembled WGS sequence"/>
</dbReference>
<dbReference type="Proteomes" id="UP000615446">
    <property type="component" value="Unassembled WGS sequence"/>
</dbReference>
<dbReference type="AlphaFoldDB" id="A0A2Z6RXQ2"/>
<dbReference type="InterPro" id="IPR002885">
    <property type="entry name" value="PPR_rpt"/>
</dbReference>
<dbReference type="Pfam" id="PF13812">
    <property type="entry name" value="PPR_3"/>
    <property type="match status" value="1"/>
</dbReference>
<protein>
    <submittedName>
        <fullName evidence="9">Pentatricopeptide repeat-containing protein At5g61990, mitochondrial-like</fullName>
    </submittedName>
</protein>
<evidence type="ECO:0000256" key="4">
    <source>
        <dbReference type="ARBA" id="ARBA00044511"/>
    </source>
</evidence>
<sequence>MISKNFFIHTKKKQGITSYIFGTIRYIFNFGTCNSCNDIFFSKIYHEFFPTNLLIFKIDQQNQLFYLPRIRKCGSTASNFIPELHSIYNKKSRSPITTRRFSTPRNGSSSSSVKNMTNDQENFKLNIIMNELSSKKKAIQRFFRARKHLNLSEELSSKKSTVRKFSKIRKRIIEKKKESEHNLLNSYKGIKSRNIIRYRFQYPYVSQEIVLEQRKLIKVRSIQWKKMMDNMYIREIKRNLVSLKKQDIEMIYSMIEKVLYKPKLLNNLTILEIRKLVNFFSKKNPFYAITILEAIRDYEFKMDHEDYSMMLKLYRILEDNHIGAMYTFEVLKAQGFNPSLEDYLNLLRIIIIKGVSFQQVFNYIEEMASKDYQVNHYVNSLIINRLIEQNNITAAGKIFMDMIAKGQVTHGLILPDIFKKQQESDESSEDLSLYVTIYSVLIQTFINHDHYNKAVEFYRKLLNKYLTPDIQIVETMIIACLIRNDIKVAQEFLFHTQTPNINHIFFHAMNHCIKNRNFKDLFKLYEISWYKNVTFTEREYHDLIYSLCIEDCATDSFIIYKDARSKGLLKDNLFIFNKLLRIMVKYEKIKEVKFIKKDMENLKMKPDIETYRTMIQLAAVQGVPEKSEMIFQEIYRAGLSIDYTTFSSLIKCFADSGNLDKAKRALKLMFQSDFRPTINDYNNLIRAAGKSNNYDVKSIGIKILRDSNEEIKPNIDTYNCFLESYLSSNYFSVAKKVYKTIIKDGYEFNLETFHVLFRYCCKMRRYREAFELFYDQLEYNKLEPTIYTWNLLINKAIESKSAKIISKIYEEIYNKGIKINNTLLYIKLVTFWGYEREYNKVEDIIDHMRIGRIDVDVLIDSITEFINIYVIHKQYDKAENLWNLVQHEKLIPNENLINSLIKLYTKMKDDNKLQNFYKIMN</sequence>
<proteinExistence type="inferred from homology"/>
<dbReference type="Pfam" id="PF23276">
    <property type="entry name" value="TPR_24"/>
    <property type="match status" value="1"/>
</dbReference>
<comment type="function">
    <text evidence="3">Regulates mitochondrial small subunit maturation by controlling 15S rRNA 5'-end processing. Localizes to the 5' precursor of the 15S rRNA in a position that is subsequently occupied by mS47 in the mature yeast mtSSU. Uses structure and sequence-specific RNA recognition, binding to a single-stranded region of the precursor and specifically recognizing bases -6 to -1. The exchange of Ccm1 for mS47 is coupled to the irreversible removal of precursor rRNA that is accompanied by conformational changes of the mitoribosomal proteins uS5m and mS26. These conformational changes signal completion of 5'-end rRNA processing through protection of the mature 5'-end of the 15S rRNA and stabilization of mS47. The removal of the 5' precursor together with the dissociation of Ccm1 may be catalyzed by the 5'-3' exoribonuclease Pet127. Involved in the specific removal of group I introns in mitochondrial encoded transcripts.</text>
</comment>
<evidence type="ECO:0000256" key="6">
    <source>
        <dbReference type="SAM" id="MobiDB-lite"/>
    </source>
</evidence>
<evidence type="ECO:0000256" key="3">
    <source>
        <dbReference type="ARBA" id="ARBA00044493"/>
    </source>
</evidence>
<dbReference type="EMBL" id="BLAL01000019">
    <property type="protein sequence ID" value="GES76195.1"/>
    <property type="molecule type" value="Genomic_DNA"/>
</dbReference>
<dbReference type="PANTHER" id="PTHR47447:SF17">
    <property type="entry name" value="OS12G0638900 PROTEIN"/>
    <property type="match status" value="1"/>
</dbReference>
<feature type="repeat" description="PPR" evidence="5">
    <location>
        <begin position="642"/>
        <end position="676"/>
    </location>
</feature>
<evidence type="ECO:0000313" key="8">
    <source>
        <dbReference type="EMBL" id="GBC05683.1"/>
    </source>
</evidence>
<dbReference type="Gene3D" id="1.25.40.10">
    <property type="entry name" value="Tetratricopeptide repeat domain"/>
    <property type="match status" value="4"/>
</dbReference>
<comment type="subunit">
    <text evidence="4">Binds to mitochondrial small subunit 15S rRNA.</text>
</comment>
<evidence type="ECO:0000313" key="10">
    <source>
        <dbReference type="Proteomes" id="UP000247702"/>
    </source>
</evidence>